<evidence type="ECO:0000256" key="7">
    <source>
        <dbReference type="ARBA" id="ARBA00023027"/>
    </source>
</evidence>
<dbReference type="GO" id="GO:0046256">
    <property type="term" value="P:2,4,6-trinitrotoluene catabolic process"/>
    <property type="evidence" value="ECO:0007669"/>
    <property type="project" value="TreeGrafter"/>
</dbReference>
<dbReference type="PANTHER" id="PTHR23026">
    <property type="entry name" value="NADPH NITROREDUCTASE"/>
    <property type="match status" value="1"/>
</dbReference>
<dbReference type="CDD" id="cd02149">
    <property type="entry name" value="NfsB-like"/>
    <property type="match status" value="1"/>
</dbReference>
<dbReference type="Gene3D" id="3.40.109.10">
    <property type="entry name" value="NADH Oxidase"/>
    <property type="match status" value="1"/>
</dbReference>
<reference evidence="9 10" key="1">
    <citation type="submission" date="2017-06" db="EMBL/GenBank/DDBJ databases">
        <authorList>
            <consortium name="Pathogen Informatics"/>
        </authorList>
    </citation>
    <scope>NUCLEOTIDE SEQUENCE [LARGE SCALE GENOMIC DNA]</scope>
    <source>
        <strain evidence="9 10">NCTC12947</strain>
    </source>
</reference>
<keyword evidence="3" id="KW-0285">Flavoprotein</keyword>
<dbReference type="AlphaFoldDB" id="A0AAX2GYE9"/>
<keyword evidence="4" id="KW-0288">FMN</keyword>
<dbReference type="PANTHER" id="PTHR23026:SF125">
    <property type="entry name" value="OXYGEN-INSENSITIVE NAD(P)H NITROREDUCTASE"/>
    <property type="match status" value="1"/>
</dbReference>
<dbReference type="Pfam" id="PF00881">
    <property type="entry name" value="Nitroreductase"/>
    <property type="match status" value="1"/>
</dbReference>
<dbReference type="GO" id="GO:0046857">
    <property type="term" value="F:oxidoreductase activity, acting on other nitrogenous compounds as donors, with NAD or NADP as acceptor"/>
    <property type="evidence" value="ECO:0007669"/>
    <property type="project" value="TreeGrafter"/>
</dbReference>
<feature type="domain" description="Nitroreductase" evidence="8">
    <location>
        <begin position="17"/>
        <end position="180"/>
    </location>
</feature>
<accession>A0AAX2GYE9</accession>
<keyword evidence="5" id="KW-0521">NADP</keyword>
<dbReference type="InterPro" id="IPR050627">
    <property type="entry name" value="Nitroreductase/BluB"/>
</dbReference>
<dbReference type="EC" id="1.-.-.-" evidence="9"/>
<comment type="similarity">
    <text evidence="2">Belongs to the nitroreductase family.</text>
</comment>
<evidence type="ECO:0000256" key="1">
    <source>
        <dbReference type="ARBA" id="ARBA00001917"/>
    </source>
</evidence>
<evidence type="ECO:0000256" key="2">
    <source>
        <dbReference type="ARBA" id="ARBA00007118"/>
    </source>
</evidence>
<evidence type="ECO:0000313" key="10">
    <source>
        <dbReference type="Proteomes" id="UP000215539"/>
    </source>
</evidence>
<dbReference type="EMBL" id="LT906449">
    <property type="protein sequence ID" value="SNV11741.1"/>
    <property type="molecule type" value="Genomic_DNA"/>
</dbReference>
<sequence>MQKHLTIKRMNFLELAQSRYTTKAYRSQFVSEDKIQSLKEILRLTPSSINSQPWQFVFIDDKATKEQFARISYINEQRINEASHLVVFLAHNNDSAFEAHLHKTSEMGYGFYEKIQKPRGAAFVQEWIDRQVYIALGFFLSACAAMGIDSTPMEGILIEEYDRLLKVDGYKTLFAVAIGYRSDDDRNQPSQRPKTRLPLTDVVKEFKL</sequence>
<dbReference type="InterPro" id="IPR029479">
    <property type="entry name" value="Nitroreductase"/>
</dbReference>
<comment type="cofactor">
    <cofactor evidence="1">
        <name>FMN</name>
        <dbReference type="ChEBI" id="CHEBI:58210"/>
    </cofactor>
</comment>
<evidence type="ECO:0000313" key="9">
    <source>
        <dbReference type="EMBL" id="SNV11741.1"/>
    </source>
</evidence>
<gene>
    <name evidence="9" type="primary">nfnB_1</name>
    <name evidence="9" type="ORF">SAMEA44541418_01454</name>
</gene>
<evidence type="ECO:0000256" key="4">
    <source>
        <dbReference type="ARBA" id="ARBA00022643"/>
    </source>
</evidence>
<evidence type="ECO:0000259" key="8">
    <source>
        <dbReference type="Pfam" id="PF00881"/>
    </source>
</evidence>
<keyword evidence="6 9" id="KW-0560">Oxidoreductase</keyword>
<proteinExistence type="inferred from homology"/>
<evidence type="ECO:0000256" key="6">
    <source>
        <dbReference type="ARBA" id="ARBA00023002"/>
    </source>
</evidence>
<evidence type="ECO:0000256" key="3">
    <source>
        <dbReference type="ARBA" id="ARBA00022630"/>
    </source>
</evidence>
<dbReference type="InterPro" id="IPR000415">
    <property type="entry name" value="Nitroreductase-like"/>
</dbReference>
<dbReference type="GO" id="GO:0005829">
    <property type="term" value="C:cytosol"/>
    <property type="evidence" value="ECO:0007669"/>
    <property type="project" value="TreeGrafter"/>
</dbReference>
<name>A0AAX2GYE9_9FLAO</name>
<evidence type="ECO:0000256" key="5">
    <source>
        <dbReference type="ARBA" id="ARBA00022857"/>
    </source>
</evidence>
<dbReference type="InterPro" id="IPR033878">
    <property type="entry name" value="NfsB-like"/>
</dbReference>
<keyword evidence="7" id="KW-0520">NAD</keyword>
<protein>
    <submittedName>
        <fullName evidence="9">Oxygen-insensitive NAD(P)H nitroreductase</fullName>
        <ecNumber evidence="9">1.-.-.-</ecNumber>
    </submittedName>
</protein>
<dbReference type="SUPFAM" id="SSF55469">
    <property type="entry name" value="FMN-dependent nitroreductase-like"/>
    <property type="match status" value="1"/>
</dbReference>
<organism evidence="9 10">
    <name type="scientific">Capnocytophaga haemolytica</name>
    <dbReference type="NCBI Taxonomy" id="45243"/>
    <lineage>
        <taxon>Bacteria</taxon>
        <taxon>Pseudomonadati</taxon>
        <taxon>Bacteroidota</taxon>
        <taxon>Flavobacteriia</taxon>
        <taxon>Flavobacteriales</taxon>
        <taxon>Flavobacteriaceae</taxon>
        <taxon>Capnocytophaga</taxon>
    </lineage>
</organism>
<dbReference type="Proteomes" id="UP000215539">
    <property type="component" value="Chromosome 1"/>
</dbReference>